<dbReference type="AlphaFoldDB" id="A0A9Q3H696"/>
<dbReference type="Proteomes" id="UP000765509">
    <property type="component" value="Unassembled WGS sequence"/>
</dbReference>
<accession>A0A9Q3H696</accession>
<dbReference type="EMBL" id="AVOT02011089">
    <property type="protein sequence ID" value="MBW0491454.1"/>
    <property type="molecule type" value="Genomic_DNA"/>
</dbReference>
<protein>
    <submittedName>
        <fullName evidence="2">Uncharacterized protein</fullName>
    </submittedName>
</protein>
<name>A0A9Q3H696_9BASI</name>
<evidence type="ECO:0000313" key="3">
    <source>
        <dbReference type="Proteomes" id="UP000765509"/>
    </source>
</evidence>
<organism evidence="2 3">
    <name type="scientific">Austropuccinia psidii MF-1</name>
    <dbReference type="NCBI Taxonomy" id="1389203"/>
    <lineage>
        <taxon>Eukaryota</taxon>
        <taxon>Fungi</taxon>
        <taxon>Dikarya</taxon>
        <taxon>Basidiomycota</taxon>
        <taxon>Pucciniomycotina</taxon>
        <taxon>Pucciniomycetes</taxon>
        <taxon>Pucciniales</taxon>
        <taxon>Sphaerophragmiaceae</taxon>
        <taxon>Austropuccinia</taxon>
    </lineage>
</organism>
<comment type="caution">
    <text evidence="2">The sequence shown here is derived from an EMBL/GenBank/DDBJ whole genome shotgun (WGS) entry which is preliminary data.</text>
</comment>
<evidence type="ECO:0000313" key="2">
    <source>
        <dbReference type="EMBL" id="MBW0491454.1"/>
    </source>
</evidence>
<gene>
    <name evidence="2" type="ORF">O181_031169</name>
</gene>
<sequence>MWSYLKGLHQWYLYMANDKYAVDKYPYEWCPRQSKRLKAIDPQMRNNKLLTQIPGELENEIKCRCNLSFTLDEIANTLQDVRKGTNIGKYSPYKSSSFKEKQPFRVDIKDKLQERVEEGTKKKISCHNCVSTDHYANNYPKAKKKVYFMVKVPVEESPTEDSQSDSMGDSIIDHSDDG</sequence>
<keyword evidence="3" id="KW-1185">Reference proteome</keyword>
<proteinExistence type="predicted"/>
<feature type="region of interest" description="Disordered" evidence="1">
    <location>
        <begin position="155"/>
        <end position="178"/>
    </location>
</feature>
<evidence type="ECO:0000256" key="1">
    <source>
        <dbReference type="SAM" id="MobiDB-lite"/>
    </source>
</evidence>
<reference evidence="2" key="1">
    <citation type="submission" date="2021-03" db="EMBL/GenBank/DDBJ databases">
        <title>Draft genome sequence of rust myrtle Austropuccinia psidii MF-1, a brazilian biotype.</title>
        <authorList>
            <person name="Quecine M.C."/>
            <person name="Pachon D.M.R."/>
            <person name="Bonatelli M.L."/>
            <person name="Correr F.H."/>
            <person name="Franceschini L.M."/>
            <person name="Leite T.F."/>
            <person name="Margarido G.R.A."/>
            <person name="Almeida C.A."/>
            <person name="Ferrarezi J.A."/>
            <person name="Labate C.A."/>
        </authorList>
    </citation>
    <scope>NUCLEOTIDE SEQUENCE</scope>
    <source>
        <strain evidence="2">MF-1</strain>
    </source>
</reference>